<evidence type="ECO:0000313" key="2">
    <source>
        <dbReference type="Proteomes" id="UP000008792"/>
    </source>
</evidence>
<dbReference type="InParanoid" id="A0A0Q9WB68"/>
<dbReference type="AlphaFoldDB" id="A0A0Q9WB68"/>
<dbReference type="EMBL" id="CH940649">
    <property type="protein sequence ID" value="KRF81948.1"/>
    <property type="molecule type" value="Genomic_DNA"/>
</dbReference>
<protein>
    <submittedName>
        <fullName evidence="1">Uncharacterized protein</fullName>
    </submittedName>
</protein>
<reference evidence="1 2" key="1">
    <citation type="journal article" date="2007" name="Nature">
        <title>Evolution of genes and genomes on the Drosophila phylogeny.</title>
        <authorList>
            <consortium name="Drosophila 12 Genomes Consortium"/>
            <person name="Clark A.G."/>
            <person name="Eisen M.B."/>
            <person name="Smith D.R."/>
            <person name="Bergman C.M."/>
            <person name="Oliver B."/>
            <person name="Markow T.A."/>
            <person name="Kaufman T.C."/>
            <person name="Kellis M."/>
            <person name="Gelbart W."/>
            <person name="Iyer V.N."/>
            <person name="Pollard D.A."/>
            <person name="Sackton T.B."/>
            <person name="Larracuente A.M."/>
            <person name="Singh N.D."/>
            <person name="Abad J.P."/>
            <person name="Abt D.N."/>
            <person name="Adryan B."/>
            <person name="Aguade M."/>
            <person name="Akashi H."/>
            <person name="Anderson W.W."/>
            <person name="Aquadro C.F."/>
            <person name="Ardell D.H."/>
            <person name="Arguello R."/>
            <person name="Artieri C.G."/>
            <person name="Barbash D.A."/>
            <person name="Barker D."/>
            <person name="Barsanti P."/>
            <person name="Batterham P."/>
            <person name="Batzoglou S."/>
            <person name="Begun D."/>
            <person name="Bhutkar A."/>
            <person name="Blanco E."/>
            <person name="Bosak S.A."/>
            <person name="Bradley R.K."/>
            <person name="Brand A.D."/>
            <person name="Brent M.R."/>
            <person name="Brooks A.N."/>
            <person name="Brown R.H."/>
            <person name="Butlin R.K."/>
            <person name="Caggese C."/>
            <person name="Calvi B.R."/>
            <person name="Bernardo de Carvalho A."/>
            <person name="Caspi A."/>
            <person name="Castrezana S."/>
            <person name="Celniker S.E."/>
            <person name="Chang J.L."/>
            <person name="Chapple C."/>
            <person name="Chatterji S."/>
            <person name="Chinwalla A."/>
            <person name="Civetta A."/>
            <person name="Clifton S.W."/>
            <person name="Comeron J.M."/>
            <person name="Costello J.C."/>
            <person name="Coyne J.A."/>
            <person name="Daub J."/>
            <person name="David R.G."/>
            <person name="Delcher A.L."/>
            <person name="Delehaunty K."/>
            <person name="Do C.B."/>
            <person name="Ebling H."/>
            <person name="Edwards K."/>
            <person name="Eickbush T."/>
            <person name="Evans J.D."/>
            <person name="Filipski A."/>
            <person name="Findeiss S."/>
            <person name="Freyhult E."/>
            <person name="Fulton L."/>
            <person name="Fulton R."/>
            <person name="Garcia A.C."/>
            <person name="Gardiner A."/>
            <person name="Garfield D.A."/>
            <person name="Garvin B.E."/>
            <person name="Gibson G."/>
            <person name="Gilbert D."/>
            <person name="Gnerre S."/>
            <person name="Godfrey J."/>
            <person name="Good R."/>
            <person name="Gotea V."/>
            <person name="Gravely B."/>
            <person name="Greenberg A.J."/>
            <person name="Griffiths-Jones S."/>
            <person name="Gross S."/>
            <person name="Guigo R."/>
            <person name="Gustafson E.A."/>
            <person name="Haerty W."/>
            <person name="Hahn M.W."/>
            <person name="Halligan D.L."/>
            <person name="Halpern A.L."/>
            <person name="Halter G.M."/>
            <person name="Han M.V."/>
            <person name="Heger A."/>
            <person name="Hillier L."/>
            <person name="Hinrichs A.S."/>
            <person name="Holmes I."/>
            <person name="Hoskins R.A."/>
            <person name="Hubisz M.J."/>
            <person name="Hultmark D."/>
            <person name="Huntley M.A."/>
            <person name="Jaffe D.B."/>
            <person name="Jagadeeshan S."/>
            <person name="Jeck W.R."/>
            <person name="Johnson J."/>
            <person name="Jones C.D."/>
            <person name="Jordan W.C."/>
            <person name="Karpen G.H."/>
            <person name="Kataoka E."/>
            <person name="Keightley P.D."/>
            <person name="Kheradpour P."/>
            <person name="Kirkness E.F."/>
            <person name="Koerich L.B."/>
            <person name="Kristiansen K."/>
            <person name="Kudrna D."/>
            <person name="Kulathinal R.J."/>
            <person name="Kumar S."/>
            <person name="Kwok R."/>
            <person name="Lander E."/>
            <person name="Langley C.H."/>
            <person name="Lapoint R."/>
            <person name="Lazzaro B.P."/>
            <person name="Lee S.J."/>
            <person name="Levesque L."/>
            <person name="Li R."/>
            <person name="Lin C.F."/>
            <person name="Lin M.F."/>
            <person name="Lindblad-Toh K."/>
            <person name="Llopart A."/>
            <person name="Long M."/>
            <person name="Low L."/>
            <person name="Lozovsky E."/>
            <person name="Lu J."/>
            <person name="Luo M."/>
            <person name="Machado C.A."/>
            <person name="Makalowski W."/>
            <person name="Marzo M."/>
            <person name="Matsuda M."/>
            <person name="Matzkin L."/>
            <person name="McAllister B."/>
            <person name="McBride C.S."/>
            <person name="McKernan B."/>
            <person name="McKernan K."/>
            <person name="Mendez-Lago M."/>
            <person name="Minx P."/>
            <person name="Mollenhauer M.U."/>
            <person name="Montooth K."/>
            <person name="Mount S.M."/>
            <person name="Mu X."/>
            <person name="Myers E."/>
            <person name="Negre B."/>
            <person name="Newfeld S."/>
            <person name="Nielsen R."/>
            <person name="Noor M.A."/>
            <person name="O'Grady P."/>
            <person name="Pachter L."/>
            <person name="Papaceit M."/>
            <person name="Parisi M.J."/>
            <person name="Parisi M."/>
            <person name="Parts L."/>
            <person name="Pedersen J.S."/>
            <person name="Pesole G."/>
            <person name="Phillippy A.M."/>
            <person name="Ponting C.P."/>
            <person name="Pop M."/>
            <person name="Porcelli D."/>
            <person name="Powell J.R."/>
            <person name="Prohaska S."/>
            <person name="Pruitt K."/>
            <person name="Puig M."/>
            <person name="Quesneville H."/>
            <person name="Ram K.R."/>
            <person name="Rand D."/>
            <person name="Rasmussen M.D."/>
            <person name="Reed L.K."/>
            <person name="Reenan R."/>
            <person name="Reily A."/>
            <person name="Remington K.A."/>
            <person name="Rieger T.T."/>
            <person name="Ritchie M.G."/>
            <person name="Robin C."/>
            <person name="Rogers Y.H."/>
            <person name="Rohde C."/>
            <person name="Rozas J."/>
            <person name="Rubenfield M.J."/>
            <person name="Ruiz A."/>
            <person name="Russo S."/>
            <person name="Salzberg S.L."/>
            <person name="Sanchez-Gracia A."/>
            <person name="Saranga D.J."/>
            <person name="Sato H."/>
            <person name="Schaeffer S.W."/>
            <person name="Schatz M.C."/>
            <person name="Schlenke T."/>
            <person name="Schwartz R."/>
            <person name="Segarra C."/>
            <person name="Singh R.S."/>
            <person name="Sirot L."/>
            <person name="Sirota M."/>
            <person name="Sisneros N.B."/>
            <person name="Smith C.D."/>
            <person name="Smith T.F."/>
            <person name="Spieth J."/>
            <person name="Stage D.E."/>
            <person name="Stark A."/>
            <person name="Stephan W."/>
            <person name="Strausberg R.L."/>
            <person name="Strempel S."/>
            <person name="Sturgill D."/>
            <person name="Sutton G."/>
            <person name="Sutton G.G."/>
            <person name="Tao W."/>
            <person name="Teichmann S."/>
            <person name="Tobari Y.N."/>
            <person name="Tomimura Y."/>
            <person name="Tsolas J.M."/>
            <person name="Valente V.L."/>
            <person name="Venter E."/>
            <person name="Venter J.C."/>
            <person name="Vicario S."/>
            <person name="Vieira F.G."/>
            <person name="Vilella A.J."/>
            <person name="Villasante A."/>
            <person name="Walenz B."/>
            <person name="Wang J."/>
            <person name="Wasserman M."/>
            <person name="Watts T."/>
            <person name="Wilson D."/>
            <person name="Wilson R.K."/>
            <person name="Wing R.A."/>
            <person name="Wolfner M.F."/>
            <person name="Wong A."/>
            <person name="Wong G.K."/>
            <person name="Wu C.I."/>
            <person name="Wu G."/>
            <person name="Yamamoto D."/>
            <person name="Yang H.P."/>
            <person name="Yang S.P."/>
            <person name="Yorke J.A."/>
            <person name="Yoshida K."/>
            <person name="Zdobnov E."/>
            <person name="Zhang P."/>
            <person name="Zhang Y."/>
            <person name="Zimin A.V."/>
            <person name="Baldwin J."/>
            <person name="Abdouelleil A."/>
            <person name="Abdulkadir J."/>
            <person name="Abebe A."/>
            <person name="Abera B."/>
            <person name="Abreu J."/>
            <person name="Acer S.C."/>
            <person name="Aftuck L."/>
            <person name="Alexander A."/>
            <person name="An P."/>
            <person name="Anderson E."/>
            <person name="Anderson S."/>
            <person name="Arachi H."/>
            <person name="Azer M."/>
            <person name="Bachantsang P."/>
            <person name="Barry A."/>
            <person name="Bayul T."/>
            <person name="Berlin A."/>
            <person name="Bessette D."/>
            <person name="Bloom T."/>
            <person name="Blye J."/>
            <person name="Boguslavskiy L."/>
            <person name="Bonnet C."/>
            <person name="Boukhgalter B."/>
            <person name="Bourzgui I."/>
            <person name="Brown A."/>
            <person name="Cahill P."/>
            <person name="Channer S."/>
            <person name="Cheshatsang Y."/>
            <person name="Chuda L."/>
            <person name="Citroen M."/>
            <person name="Collymore A."/>
            <person name="Cooke P."/>
            <person name="Costello M."/>
            <person name="D'Aco K."/>
            <person name="Daza R."/>
            <person name="De Haan G."/>
            <person name="DeGray S."/>
            <person name="DeMaso C."/>
            <person name="Dhargay N."/>
            <person name="Dooley K."/>
            <person name="Dooley E."/>
            <person name="Doricent M."/>
            <person name="Dorje P."/>
            <person name="Dorjee K."/>
            <person name="Dupes A."/>
            <person name="Elong R."/>
            <person name="Falk J."/>
            <person name="Farina A."/>
            <person name="Faro S."/>
            <person name="Ferguson D."/>
            <person name="Fisher S."/>
            <person name="Foley C.D."/>
            <person name="Franke A."/>
            <person name="Friedrich D."/>
            <person name="Gadbois L."/>
            <person name="Gearin G."/>
            <person name="Gearin C.R."/>
            <person name="Giannoukos G."/>
            <person name="Goode T."/>
            <person name="Graham J."/>
            <person name="Grandbois E."/>
            <person name="Grewal S."/>
            <person name="Gyaltsen K."/>
            <person name="Hafez N."/>
            <person name="Hagos B."/>
            <person name="Hall J."/>
            <person name="Henson C."/>
            <person name="Hollinger A."/>
            <person name="Honan T."/>
            <person name="Huard M.D."/>
            <person name="Hughes L."/>
            <person name="Hurhula B."/>
            <person name="Husby M.E."/>
            <person name="Kamat A."/>
            <person name="Kanga B."/>
            <person name="Kashin S."/>
            <person name="Khazanovich D."/>
            <person name="Kisner P."/>
            <person name="Lance K."/>
            <person name="Lara M."/>
            <person name="Lee W."/>
            <person name="Lennon N."/>
            <person name="Letendre F."/>
            <person name="LeVine R."/>
            <person name="Lipovsky A."/>
            <person name="Liu X."/>
            <person name="Liu J."/>
            <person name="Liu S."/>
            <person name="Lokyitsang T."/>
            <person name="Lokyitsang Y."/>
            <person name="Lubonja R."/>
            <person name="Lui A."/>
            <person name="MacDonald P."/>
            <person name="Magnisalis V."/>
            <person name="Maru K."/>
            <person name="Matthews C."/>
            <person name="McCusker W."/>
            <person name="McDonough S."/>
            <person name="Mehta T."/>
            <person name="Meldrim J."/>
            <person name="Meneus L."/>
            <person name="Mihai O."/>
            <person name="Mihalev A."/>
            <person name="Mihova T."/>
            <person name="Mittelman R."/>
            <person name="Mlenga V."/>
            <person name="Montmayeur A."/>
            <person name="Mulrain L."/>
            <person name="Navidi A."/>
            <person name="Naylor J."/>
            <person name="Negash T."/>
            <person name="Nguyen T."/>
            <person name="Nguyen N."/>
            <person name="Nicol R."/>
            <person name="Norbu C."/>
            <person name="Norbu N."/>
            <person name="Novod N."/>
            <person name="O'Neill B."/>
            <person name="Osman S."/>
            <person name="Markiewicz E."/>
            <person name="Oyono O.L."/>
            <person name="Patti C."/>
            <person name="Phunkhang P."/>
            <person name="Pierre F."/>
            <person name="Priest M."/>
            <person name="Raghuraman S."/>
            <person name="Rege F."/>
            <person name="Reyes R."/>
            <person name="Rise C."/>
            <person name="Rogov P."/>
            <person name="Ross K."/>
            <person name="Ryan E."/>
            <person name="Settipalli S."/>
            <person name="Shea T."/>
            <person name="Sherpa N."/>
            <person name="Shi L."/>
            <person name="Shih D."/>
            <person name="Sparrow T."/>
            <person name="Spaulding J."/>
            <person name="Stalker J."/>
            <person name="Stange-Thomann N."/>
            <person name="Stavropoulos S."/>
            <person name="Stone C."/>
            <person name="Strader C."/>
            <person name="Tesfaye S."/>
            <person name="Thomson T."/>
            <person name="Thoulutsang Y."/>
            <person name="Thoulutsang D."/>
            <person name="Topham K."/>
            <person name="Topping I."/>
            <person name="Tsamla T."/>
            <person name="Vassiliev H."/>
            <person name="Vo A."/>
            <person name="Wangchuk T."/>
            <person name="Wangdi T."/>
            <person name="Weiand M."/>
            <person name="Wilkinson J."/>
            <person name="Wilson A."/>
            <person name="Yadav S."/>
            <person name="Young G."/>
            <person name="Yu Q."/>
            <person name="Zembek L."/>
            <person name="Zhong D."/>
            <person name="Zimmer A."/>
            <person name="Zwirko Z."/>
            <person name="Jaffe D.B."/>
            <person name="Alvarez P."/>
            <person name="Brockman W."/>
            <person name="Butler J."/>
            <person name="Chin C."/>
            <person name="Gnerre S."/>
            <person name="Grabherr M."/>
            <person name="Kleber M."/>
            <person name="Mauceli E."/>
            <person name="MacCallum I."/>
        </authorList>
    </citation>
    <scope>NUCLEOTIDE SEQUENCE [LARGE SCALE GENOMIC DNA]</scope>
    <source>
        <strain evidence="2">Tucson 15010-1051.87</strain>
    </source>
</reference>
<name>A0A0Q9WB68_DROVI</name>
<dbReference type="Proteomes" id="UP000008792">
    <property type="component" value="Unassembled WGS sequence"/>
</dbReference>
<accession>A0A0Q9WB68</accession>
<gene>
    <name evidence="1" type="primary">Dvir\GJ26903</name>
    <name evidence="1" type="ORF">Dvir_GJ26903</name>
</gene>
<sequence length="99" mass="11210">MCTGVCAHTQRGKRRRKQKMLCALINYNNNDAKHDNNMPDRWQWTSVRATAGWGSRLLLIIAIFCALSRRKSSQTYAAGKERRSGFHGQNCVLASLLSI</sequence>
<keyword evidence="2" id="KW-1185">Reference proteome</keyword>
<organism evidence="1 2">
    <name type="scientific">Drosophila virilis</name>
    <name type="common">Fruit fly</name>
    <dbReference type="NCBI Taxonomy" id="7244"/>
    <lineage>
        <taxon>Eukaryota</taxon>
        <taxon>Metazoa</taxon>
        <taxon>Ecdysozoa</taxon>
        <taxon>Arthropoda</taxon>
        <taxon>Hexapoda</taxon>
        <taxon>Insecta</taxon>
        <taxon>Pterygota</taxon>
        <taxon>Neoptera</taxon>
        <taxon>Endopterygota</taxon>
        <taxon>Diptera</taxon>
        <taxon>Brachycera</taxon>
        <taxon>Muscomorpha</taxon>
        <taxon>Ephydroidea</taxon>
        <taxon>Drosophilidae</taxon>
        <taxon>Drosophila</taxon>
    </lineage>
</organism>
<proteinExistence type="predicted"/>
<evidence type="ECO:0000313" key="1">
    <source>
        <dbReference type="EMBL" id="KRF81948.1"/>
    </source>
</evidence>